<gene>
    <name evidence="6" type="ORF">TCLT_LOCUS3338</name>
</gene>
<evidence type="ECO:0000256" key="1">
    <source>
        <dbReference type="ARBA" id="ARBA00005964"/>
    </source>
</evidence>
<organism evidence="8">
    <name type="scientific">Thelazia callipaeda</name>
    <name type="common">Oriental eyeworm</name>
    <name type="synonym">Parasitic nematode</name>
    <dbReference type="NCBI Taxonomy" id="103827"/>
    <lineage>
        <taxon>Eukaryota</taxon>
        <taxon>Metazoa</taxon>
        <taxon>Ecdysozoa</taxon>
        <taxon>Nematoda</taxon>
        <taxon>Chromadorea</taxon>
        <taxon>Rhabditida</taxon>
        <taxon>Spirurina</taxon>
        <taxon>Spiruromorpha</taxon>
        <taxon>Thelazioidea</taxon>
        <taxon>Thelaziidae</taxon>
        <taxon>Thelazia</taxon>
    </lineage>
</organism>
<name>A0A0N5CSY8_THECL</name>
<dbReference type="GO" id="GO:0005615">
    <property type="term" value="C:extracellular space"/>
    <property type="evidence" value="ECO:0007669"/>
    <property type="project" value="TreeGrafter"/>
</dbReference>
<dbReference type="SUPFAM" id="SSF53474">
    <property type="entry name" value="alpha/beta-Hydrolases"/>
    <property type="match status" value="1"/>
</dbReference>
<evidence type="ECO:0000313" key="6">
    <source>
        <dbReference type="EMBL" id="VDM99756.1"/>
    </source>
</evidence>
<evidence type="ECO:0000259" key="5">
    <source>
        <dbReference type="Pfam" id="PF00135"/>
    </source>
</evidence>
<dbReference type="AlphaFoldDB" id="A0A0N5CSY8"/>
<evidence type="ECO:0000313" key="8">
    <source>
        <dbReference type="WBParaSite" id="TCLT_0000334501-mRNA-1"/>
    </source>
</evidence>
<dbReference type="GO" id="GO:0006581">
    <property type="term" value="P:acetylcholine catabolic process"/>
    <property type="evidence" value="ECO:0007669"/>
    <property type="project" value="TreeGrafter"/>
</dbReference>
<keyword evidence="4" id="KW-0732">Signal</keyword>
<comment type="similarity">
    <text evidence="1">Belongs to the type-B carboxylesterase/lipase family.</text>
</comment>
<feature type="domain" description="Carboxylesterase type B" evidence="5">
    <location>
        <begin position="35"/>
        <end position="127"/>
    </location>
</feature>
<dbReference type="OMA" id="ICIQRRI"/>
<reference evidence="6 7" key="2">
    <citation type="submission" date="2018-11" db="EMBL/GenBank/DDBJ databases">
        <authorList>
            <consortium name="Pathogen Informatics"/>
        </authorList>
    </citation>
    <scope>NUCLEOTIDE SEQUENCE [LARGE SCALE GENOMIC DNA]</scope>
</reference>
<dbReference type="InterPro" id="IPR029058">
    <property type="entry name" value="AB_hydrolase_fold"/>
</dbReference>
<dbReference type="OrthoDB" id="19653at2759"/>
<evidence type="ECO:0000256" key="3">
    <source>
        <dbReference type="ARBA" id="ARBA00022801"/>
    </source>
</evidence>
<evidence type="ECO:0000313" key="7">
    <source>
        <dbReference type="Proteomes" id="UP000276776"/>
    </source>
</evidence>
<dbReference type="Gene3D" id="3.40.50.1820">
    <property type="entry name" value="alpha/beta hydrolase"/>
    <property type="match status" value="1"/>
</dbReference>
<proteinExistence type="inferred from homology"/>
<dbReference type="WBParaSite" id="TCLT_0000334501-mRNA-1">
    <property type="protein sequence ID" value="TCLT_0000334501-mRNA-1"/>
    <property type="gene ID" value="TCLT_0000334501"/>
</dbReference>
<evidence type="ECO:0000256" key="4">
    <source>
        <dbReference type="SAM" id="SignalP"/>
    </source>
</evidence>
<reference evidence="8" key="1">
    <citation type="submission" date="2017-02" db="UniProtKB">
        <authorList>
            <consortium name="WormBaseParasite"/>
        </authorList>
    </citation>
    <scope>IDENTIFICATION</scope>
</reference>
<dbReference type="STRING" id="103827.A0A0N5CSY8"/>
<feature type="chain" id="PRO_5043126312" evidence="4">
    <location>
        <begin position="27"/>
        <end position="138"/>
    </location>
</feature>
<dbReference type="GO" id="GO:0019695">
    <property type="term" value="P:choline metabolic process"/>
    <property type="evidence" value="ECO:0007669"/>
    <property type="project" value="TreeGrafter"/>
</dbReference>
<dbReference type="EMBL" id="UYYF01001307">
    <property type="protein sequence ID" value="VDM99756.1"/>
    <property type="molecule type" value="Genomic_DNA"/>
</dbReference>
<dbReference type="Pfam" id="PF00135">
    <property type="entry name" value="COesterase"/>
    <property type="match status" value="1"/>
</dbReference>
<dbReference type="GO" id="GO:0005886">
    <property type="term" value="C:plasma membrane"/>
    <property type="evidence" value="ECO:0007669"/>
    <property type="project" value="TreeGrafter"/>
</dbReference>
<dbReference type="InterPro" id="IPR019819">
    <property type="entry name" value="Carboxylesterase_B_CS"/>
</dbReference>
<accession>A0A0N5CSY8</accession>
<dbReference type="InterPro" id="IPR002018">
    <property type="entry name" value="CarbesteraseB"/>
</dbReference>
<dbReference type="PANTHER" id="PTHR43918">
    <property type="entry name" value="ACETYLCHOLINESTERASE"/>
    <property type="match status" value="1"/>
</dbReference>
<evidence type="ECO:0000256" key="2">
    <source>
        <dbReference type="ARBA" id="ARBA00022487"/>
    </source>
</evidence>
<sequence length="138" mass="15628">MQVWIGCNVIWFLSLIQYLFTPSSNATIRRTHAIELTIDSGSIRGEYLTIGANDFAAFKGIPYAAPPVGSLRFQMPEPPAKWRGVMNATQYSAMCAQKPRTRQTDPSNVYRIHISEDCLYLNVFAPPQVFWLNSELKI</sequence>
<dbReference type="PROSITE" id="PS00941">
    <property type="entry name" value="CARBOXYLESTERASE_B_2"/>
    <property type="match status" value="1"/>
</dbReference>
<dbReference type="PANTHER" id="PTHR43918:SF4">
    <property type="entry name" value="CARBOXYLIC ESTER HYDROLASE"/>
    <property type="match status" value="1"/>
</dbReference>
<keyword evidence="7" id="KW-1185">Reference proteome</keyword>
<dbReference type="Proteomes" id="UP000276776">
    <property type="component" value="Unassembled WGS sequence"/>
</dbReference>
<keyword evidence="2" id="KW-0719">Serine esterase</keyword>
<dbReference type="InterPro" id="IPR050654">
    <property type="entry name" value="AChE-related_enzymes"/>
</dbReference>
<keyword evidence="3" id="KW-0378">Hydrolase</keyword>
<dbReference type="GO" id="GO:0003990">
    <property type="term" value="F:acetylcholinesterase activity"/>
    <property type="evidence" value="ECO:0007669"/>
    <property type="project" value="TreeGrafter"/>
</dbReference>
<feature type="signal peptide" evidence="4">
    <location>
        <begin position="1"/>
        <end position="26"/>
    </location>
</feature>
<protein>
    <submittedName>
        <fullName evidence="8">COesterase domain-containing protein</fullName>
    </submittedName>
</protein>